<accession>A0A9P6BC46</accession>
<proteinExistence type="predicted"/>
<keyword evidence="3" id="KW-1185">Reference proteome</keyword>
<dbReference type="AlphaFoldDB" id="A0A9P6BC46"/>
<dbReference type="EMBL" id="MU158088">
    <property type="protein sequence ID" value="KAF9521388.1"/>
    <property type="molecule type" value="Genomic_DNA"/>
</dbReference>
<evidence type="ECO:0000313" key="1">
    <source>
        <dbReference type="EMBL" id="KAF9521342.1"/>
    </source>
</evidence>
<organism evidence="1 3">
    <name type="scientific">Crepidotus variabilis</name>
    <dbReference type="NCBI Taxonomy" id="179855"/>
    <lineage>
        <taxon>Eukaryota</taxon>
        <taxon>Fungi</taxon>
        <taxon>Dikarya</taxon>
        <taxon>Basidiomycota</taxon>
        <taxon>Agaricomycotina</taxon>
        <taxon>Agaricomycetes</taxon>
        <taxon>Agaricomycetidae</taxon>
        <taxon>Agaricales</taxon>
        <taxon>Agaricineae</taxon>
        <taxon>Crepidotaceae</taxon>
        <taxon>Crepidotus</taxon>
    </lineage>
</organism>
<sequence length="215" mass="24088">MSFAPRRLQEQLLSKEPDDWTWSADFLHRIYPSLFILFTEGAGSDETIIGYMEEGGLTIHSTVRTASDAESSQTAKAIYHGFKAPILIILSTHDERFDYTDNTKSVCVSGGRVLQAIQTAKQLCDMIKKGSMDLGDNGRVQQSTLLNPDKMAEAIYHHMPVPPVIVGVEVLKGLLAAPAFTKRQQKAFDKIWIRTVDYGCRSNEETQKLVEFFSL</sequence>
<reference evidence="1" key="1">
    <citation type="submission" date="2020-11" db="EMBL/GenBank/DDBJ databases">
        <authorList>
            <consortium name="DOE Joint Genome Institute"/>
            <person name="Ahrendt S."/>
            <person name="Riley R."/>
            <person name="Andreopoulos W."/>
            <person name="Labutti K."/>
            <person name="Pangilinan J."/>
            <person name="Ruiz-Duenas F.J."/>
            <person name="Barrasa J.M."/>
            <person name="Sanchez-Garcia M."/>
            <person name="Camarero S."/>
            <person name="Miyauchi S."/>
            <person name="Serrano A."/>
            <person name="Linde D."/>
            <person name="Babiker R."/>
            <person name="Drula E."/>
            <person name="Ayuso-Fernandez I."/>
            <person name="Pacheco R."/>
            <person name="Padilla G."/>
            <person name="Ferreira P."/>
            <person name="Barriuso J."/>
            <person name="Kellner H."/>
            <person name="Castanera R."/>
            <person name="Alfaro M."/>
            <person name="Ramirez L."/>
            <person name="Pisabarro A.G."/>
            <person name="Kuo A."/>
            <person name="Tritt A."/>
            <person name="Lipzen A."/>
            <person name="He G."/>
            <person name="Yan M."/>
            <person name="Ng V."/>
            <person name="Cullen D."/>
            <person name="Martin F."/>
            <person name="Rosso M.-N."/>
            <person name="Henrissat B."/>
            <person name="Hibbett D."/>
            <person name="Martinez A.T."/>
            <person name="Grigoriev I.V."/>
        </authorList>
    </citation>
    <scope>NUCLEOTIDE SEQUENCE</scope>
    <source>
        <strain evidence="1">CBS 506.95</strain>
    </source>
</reference>
<dbReference type="EMBL" id="MU158118">
    <property type="protein sequence ID" value="KAF9521342.1"/>
    <property type="molecule type" value="Genomic_DNA"/>
</dbReference>
<protein>
    <submittedName>
        <fullName evidence="1">Uncharacterized protein</fullName>
    </submittedName>
</protein>
<gene>
    <name evidence="2" type="ORF">CPB83DRAFT_911772</name>
    <name evidence="1" type="ORF">CPB83DRAFT_911781</name>
</gene>
<comment type="caution">
    <text evidence="1">The sequence shown here is derived from an EMBL/GenBank/DDBJ whole genome shotgun (WGS) entry which is preliminary data.</text>
</comment>
<name>A0A9P6BC46_9AGAR</name>
<evidence type="ECO:0000313" key="3">
    <source>
        <dbReference type="Proteomes" id="UP000807306"/>
    </source>
</evidence>
<evidence type="ECO:0000313" key="2">
    <source>
        <dbReference type="EMBL" id="KAF9521388.1"/>
    </source>
</evidence>
<dbReference type="Proteomes" id="UP000807306">
    <property type="component" value="Unassembled WGS sequence"/>
</dbReference>